<proteinExistence type="predicted"/>
<organism evidence="1 2">
    <name type="scientific">Caerostris extrusa</name>
    <name type="common">Bark spider</name>
    <name type="synonym">Caerostris bankana</name>
    <dbReference type="NCBI Taxonomy" id="172846"/>
    <lineage>
        <taxon>Eukaryota</taxon>
        <taxon>Metazoa</taxon>
        <taxon>Ecdysozoa</taxon>
        <taxon>Arthropoda</taxon>
        <taxon>Chelicerata</taxon>
        <taxon>Arachnida</taxon>
        <taxon>Araneae</taxon>
        <taxon>Araneomorphae</taxon>
        <taxon>Entelegynae</taxon>
        <taxon>Araneoidea</taxon>
        <taxon>Araneidae</taxon>
        <taxon>Caerostris</taxon>
    </lineage>
</organism>
<dbReference type="EMBL" id="BPLR01007088">
    <property type="protein sequence ID" value="GIY14457.1"/>
    <property type="molecule type" value="Genomic_DNA"/>
</dbReference>
<evidence type="ECO:0000313" key="2">
    <source>
        <dbReference type="Proteomes" id="UP001054945"/>
    </source>
</evidence>
<dbReference type="AlphaFoldDB" id="A0AAV4R2H2"/>
<evidence type="ECO:0000313" key="1">
    <source>
        <dbReference type="EMBL" id="GIY14457.1"/>
    </source>
</evidence>
<gene>
    <name evidence="1" type="ORF">CEXT_490041</name>
</gene>
<comment type="caution">
    <text evidence="1">The sequence shown here is derived from an EMBL/GenBank/DDBJ whole genome shotgun (WGS) entry which is preliminary data.</text>
</comment>
<reference evidence="1 2" key="1">
    <citation type="submission" date="2021-06" db="EMBL/GenBank/DDBJ databases">
        <title>Caerostris extrusa draft genome.</title>
        <authorList>
            <person name="Kono N."/>
            <person name="Arakawa K."/>
        </authorList>
    </citation>
    <scope>NUCLEOTIDE SEQUENCE [LARGE SCALE GENOMIC DNA]</scope>
</reference>
<sequence length="114" mass="12307">MSKNPRTEEEVALFRTRHSIISGKIPVSQMTEGKGPGGAVVLSAVITLREKSSFISGSHLPAQISRPGVLEYLGGMRPHPGSLIAEYRYLMNASFPGGVPQEKGSVVFREGRLD</sequence>
<protein>
    <submittedName>
        <fullName evidence="1">Uncharacterized protein</fullName>
    </submittedName>
</protein>
<accession>A0AAV4R2H2</accession>
<keyword evidence="2" id="KW-1185">Reference proteome</keyword>
<name>A0AAV4R2H2_CAEEX</name>
<dbReference type="Proteomes" id="UP001054945">
    <property type="component" value="Unassembled WGS sequence"/>
</dbReference>